<feature type="coiled-coil region" evidence="1">
    <location>
        <begin position="197"/>
        <end position="368"/>
    </location>
</feature>
<evidence type="ECO:0000256" key="1">
    <source>
        <dbReference type="SAM" id="Coils"/>
    </source>
</evidence>
<dbReference type="PANTHER" id="PTHR32114:SF2">
    <property type="entry name" value="ABC TRANSPORTER ABCH.3"/>
    <property type="match status" value="1"/>
</dbReference>
<name>A0A975BY70_9BACT</name>
<keyword evidence="1" id="KW-0175">Coiled coil</keyword>
<feature type="coiled-coil region" evidence="1">
    <location>
        <begin position="415"/>
        <end position="449"/>
    </location>
</feature>
<dbReference type="RefSeq" id="WP_207680646.1">
    <property type="nucleotide sequence ID" value="NZ_CP061800.1"/>
</dbReference>
<dbReference type="EMBL" id="CP061800">
    <property type="protein sequence ID" value="QTA93946.1"/>
    <property type="molecule type" value="Genomic_DNA"/>
</dbReference>
<dbReference type="Gene3D" id="1.10.287.510">
    <property type="entry name" value="Helix hairpin bin"/>
    <property type="match status" value="1"/>
</dbReference>
<evidence type="ECO:0000313" key="4">
    <source>
        <dbReference type="Proteomes" id="UP000663722"/>
    </source>
</evidence>
<gene>
    <name evidence="3" type="ORF">dnm_100550</name>
</gene>
<organism evidence="3 4">
    <name type="scientific">Desulfonema magnum</name>
    <dbReference type="NCBI Taxonomy" id="45655"/>
    <lineage>
        <taxon>Bacteria</taxon>
        <taxon>Pseudomonadati</taxon>
        <taxon>Thermodesulfobacteriota</taxon>
        <taxon>Desulfobacteria</taxon>
        <taxon>Desulfobacterales</taxon>
        <taxon>Desulfococcaceae</taxon>
        <taxon>Desulfonema</taxon>
    </lineage>
</organism>
<keyword evidence="4" id="KW-1185">Reference proteome</keyword>
<dbReference type="Pfam" id="PF13476">
    <property type="entry name" value="AAA_23"/>
    <property type="match status" value="1"/>
</dbReference>
<dbReference type="Gene3D" id="3.40.50.300">
    <property type="entry name" value="P-loop containing nucleotide triphosphate hydrolases"/>
    <property type="match status" value="2"/>
</dbReference>
<evidence type="ECO:0000259" key="2">
    <source>
        <dbReference type="Pfam" id="PF13476"/>
    </source>
</evidence>
<reference evidence="3" key="1">
    <citation type="journal article" date="2021" name="Microb. Physiol.">
        <title>Proteogenomic Insights into the Physiology of Marine, Sulfate-Reducing, Filamentous Desulfonema limicola and Desulfonema magnum.</title>
        <authorList>
            <person name="Schnaars V."/>
            <person name="Wohlbrand L."/>
            <person name="Scheve S."/>
            <person name="Hinrichs C."/>
            <person name="Reinhardt R."/>
            <person name="Rabus R."/>
        </authorList>
    </citation>
    <scope>NUCLEOTIDE SEQUENCE</scope>
    <source>
        <strain evidence="3">4be13</strain>
    </source>
</reference>
<dbReference type="InterPro" id="IPR027417">
    <property type="entry name" value="P-loop_NTPase"/>
</dbReference>
<proteinExistence type="predicted"/>
<accession>A0A975BY70</accession>
<dbReference type="SUPFAM" id="SSF52540">
    <property type="entry name" value="P-loop containing nucleoside triphosphate hydrolases"/>
    <property type="match status" value="1"/>
</dbReference>
<sequence>MEIQQLKLKNIGCFTERTFDFSDLTVIFGDNRTGKSTLVYALFFALFGKHLHTGLKPKDLCRKGEPFGTTVMYFNKNHNEDFKLHRSTAGVPKLYGKSEPEIMWSPILSDDPENLSADSSISHQVASLTSFFRESELLYFLQDMKPKHNKTLLQSLIRDDDLQSVRSKFKKALRLAKETKKTAAYAVPKQVPDLKQIKTLKQELAGVEKRLGETEAEYKKLLRNKEKGINPEVFRLLQQQYEEKTKELDTAIKSKEQNPPLEELIKKKAELEKQLSEKASLAQCKDDFYRHIVAYEQNKKDLQLRIERLMDIKKRSECPTCEQPITIEQVSDLISKLEKESVDADQNLGKVKEKFKKTEARLKEIQRLEKAFGKISRQIEDMHHLDKKIGKLKDQPAKIKEELGQYERLGNMGDAQERYRHEKKLEDEQKNLERQKERVSQNIRQSEEMLRLAGENNKNLQIAARNVLLCDVAKQAIEDAADAMTRGLLDKVRTGIRTWGENFTFLKHFDIDMTGGELLPIIQARGYQYKLNQMSKSERIFLYLMLKLALGDALGHLGAFVLDDPADGLDKKRKETLAYLLLEVAKKRQLIVTTNDPVFAEQFSQSLVVRL</sequence>
<dbReference type="Proteomes" id="UP000663722">
    <property type="component" value="Chromosome"/>
</dbReference>
<dbReference type="KEGG" id="dmm:dnm_100550"/>
<dbReference type="AlphaFoldDB" id="A0A975BY70"/>
<dbReference type="PANTHER" id="PTHR32114">
    <property type="entry name" value="ABC TRANSPORTER ABCH.3"/>
    <property type="match status" value="1"/>
</dbReference>
<dbReference type="InterPro" id="IPR038729">
    <property type="entry name" value="Rad50/SbcC_AAA"/>
</dbReference>
<protein>
    <submittedName>
        <fullName evidence="3">AAA ATPase domain-containing protein</fullName>
    </submittedName>
</protein>
<evidence type="ECO:0000313" key="3">
    <source>
        <dbReference type="EMBL" id="QTA93946.1"/>
    </source>
</evidence>
<feature type="domain" description="Rad50/SbcC-type AAA" evidence="2">
    <location>
        <begin position="5"/>
        <end position="257"/>
    </location>
</feature>